<dbReference type="Proteomes" id="UP000004508">
    <property type="component" value="Unassembled WGS sequence"/>
</dbReference>
<dbReference type="AlphaFoldDB" id="D6TJC5"/>
<dbReference type="RefSeq" id="WP_007906193.1">
    <property type="nucleotide sequence ID" value="NZ_ADVG01000001.1"/>
</dbReference>
<dbReference type="eggNOG" id="COG3011">
    <property type="taxonomic scope" value="Bacteria"/>
</dbReference>
<dbReference type="STRING" id="485913.Krac_11096"/>
<gene>
    <name evidence="1" type="ORF">Krac_11096</name>
</gene>
<accession>D6TJC5</accession>
<reference evidence="1 2" key="1">
    <citation type="journal article" date="2011" name="Stand. Genomic Sci.">
        <title>Non-contiguous finished genome sequence and contextual data of the filamentous soil bacterium Ktedonobacter racemifer type strain (SOSP1-21).</title>
        <authorList>
            <person name="Chang Y.J."/>
            <person name="Land M."/>
            <person name="Hauser L."/>
            <person name="Chertkov O."/>
            <person name="Del Rio T.G."/>
            <person name="Nolan M."/>
            <person name="Copeland A."/>
            <person name="Tice H."/>
            <person name="Cheng J.F."/>
            <person name="Lucas S."/>
            <person name="Han C."/>
            <person name="Goodwin L."/>
            <person name="Pitluck S."/>
            <person name="Ivanova N."/>
            <person name="Ovchinikova G."/>
            <person name="Pati A."/>
            <person name="Chen A."/>
            <person name="Palaniappan K."/>
            <person name="Mavromatis K."/>
            <person name="Liolios K."/>
            <person name="Brettin T."/>
            <person name="Fiebig A."/>
            <person name="Rohde M."/>
            <person name="Abt B."/>
            <person name="Goker M."/>
            <person name="Detter J.C."/>
            <person name="Woyke T."/>
            <person name="Bristow J."/>
            <person name="Eisen J.A."/>
            <person name="Markowitz V."/>
            <person name="Hugenholtz P."/>
            <person name="Kyrpides N.C."/>
            <person name="Klenk H.P."/>
            <person name="Lapidus A."/>
        </authorList>
    </citation>
    <scope>NUCLEOTIDE SEQUENCE [LARGE SCALE GENOMIC DNA]</scope>
    <source>
        <strain evidence="2">DSM 44963</strain>
    </source>
</reference>
<dbReference type="EMBL" id="ADVG01000001">
    <property type="protein sequence ID" value="EFH89532.1"/>
    <property type="molecule type" value="Genomic_DNA"/>
</dbReference>
<dbReference type="GO" id="GO:0015035">
    <property type="term" value="F:protein-disulfide reductase activity"/>
    <property type="evidence" value="ECO:0007669"/>
    <property type="project" value="InterPro"/>
</dbReference>
<proteinExistence type="predicted"/>
<dbReference type="InParanoid" id="D6TJC5"/>
<dbReference type="InterPro" id="IPR007263">
    <property type="entry name" value="DCC1-like"/>
</dbReference>
<sequence>MPTVEELPMTGAQEKLLVIFDGSCDFCTATVQTIQRCDWRDTFRFAPFQQPGLPEQHGLTIAQCEQAVWIIMPDGHKFAGAHAASSILDAILILPLFNTLYQLPPFAHIANTLYAWVARNRSHFPGVTPYCQRPGAQCGATQ</sequence>
<comment type="caution">
    <text evidence="1">The sequence shown here is derived from an EMBL/GenBank/DDBJ whole genome shotgun (WGS) entry which is preliminary data.</text>
</comment>
<evidence type="ECO:0000313" key="1">
    <source>
        <dbReference type="EMBL" id="EFH89532.1"/>
    </source>
</evidence>
<dbReference type="OrthoDB" id="9813713at2"/>
<keyword evidence="2" id="KW-1185">Reference proteome</keyword>
<organism evidence="1 2">
    <name type="scientific">Ktedonobacter racemifer DSM 44963</name>
    <dbReference type="NCBI Taxonomy" id="485913"/>
    <lineage>
        <taxon>Bacteria</taxon>
        <taxon>Bacillati</taxon>
        <taxon>Chloroflexota</taxon>
        <taxon>Ktedonobacteria</taxon>
        <taxon>Ktedonobacterales</taxon>
        <taxon>Ktedonobacteraceae</taxon>
        <taxon>Ktedonobacter</taxon>
    </lineage>
</organism>
<evidence type="ECO:0000313" key="2">
    <source>
        <dbReference type="Proteomes" id="UP000004508"/>
    </source>
</evidence>
<name>D6TJC5_KTERA</name>
<protein>
    <submittedName>
        <fullName evidence="1">Putative thiol-disulfide oxidoreductase DCC</fullName>
    </submittedName>
</protein>
<dbReference type="Pfam" id="PF04134">
    <property type="entry name" value="DCC1-like"/>
    <property type="match status" value="1"/>
</dbReference>